<dbReference type="KEGG" id="gba:J421_4555"/>
<evidence type="ECO:0000313" key="2">
    <source>
        <dbReference type="EMBL" id="AHG92158.1"/>
    </source>
</evidence>
<dbReference type="AlphaFoldDB" id="W0RNZ9"/>
<geneLocation type="plasmid" evidence="1 4">
    <name>1</name>
</geneLocation>
<accession>W0RNZ9</accession>
<dbReference type="EMBL" id="CP007129">
    <property type="protein sequence ID" value="AHG93110.1"/>
    <property type="molecule type" value="Genomic_DNA"/>
</dbReference>
<dbReference type="HOGENOM" id="CLU_2105449_0_0_0"/>
<sequence length="115" mass="12595">MTFRSETVPERPIDLTPATPRHGCEAVVAWIVDEHGPRPVLCGEPVTHVVAGRDNEDHVPACEAHVRRLTVEHRRNNVRAVFLSEFIEARRAAPYVADGACCQCGACEAARAEVA</sequence>
<name>W0RNZ9_9BACT</name>
<evidence type="ECO:0000313" key="3">
    <source>
        <dbReference type="EMBL" id="AHG93110.1"/>
    </source>
</evidence>
<keyword evidence="1" id="KW-0614">Plasmid</keyword>
<proteinExistence type="predicted"/>
<protein>
    <submittedName>
        <fullName evidence="1">Uncharacterized protein</fullName>
    </submittedName>
</protein>
<keyword evidence="4" id="KW-1185">Reference proteome</keyword>
<dbReference type="Proteomes" id="UP000019151">
    <property type="component" value="Plasmid 1"/>
</dbReference>
<gene>
    <name evidence="1" type="ORF">J421_4555</name>
    <name evidence="2" type="ORF">J421_4623</name>
    <name evidence="3" type="ORF">J421_5575</name>
</gene>
<evidence type="ECO:0000313" key="1">
    <source>
        <dbReference type="EMBL" id="AHG92090.1"/>
    </source>
</evidence>
<dbReference type="EMBL" id="CP007129">
    <property type="protein sequence ID" value="AHG92158.1"/>
    <property type="molecule type" value="Genomic_DNA"/>
</dbReference>
<organism evidence="1 4">
    <name type="scientific">Gemmatirosa kalamazoonensis</name>
    <dbReference type="NCBI Taxonomy" id="861299"/>
    <lineage>
        <taxon>Bacteria</taxon>
        <taxon>Pseudomonadati</taxon>
        <taxon>Gemmatimonadota</taxon>
        <taxon>Gemmatimonadia</taxon>
        <taxon>Gemmatimonadales</taxon>
        <taxon>Gemmatimonadaceae</taxon>
        <taxon>Gemmatirosa</taxon>
    </lineage>
</organism>
<reference evidence="1" key="1">
    <citation type="submission" date="2013-12" db="EMBL/GenBank/DDBJ databases">
        <authorList>
            <person name="DeBruyn J.M."/>
            <person name="Radosevich M."/>
            <person name="Wommack K.Eric."/>
            <person name="Polson S."/>
            <person name="Hauser L.J."/>
            <person name="Fawaz M.N."/>
            <person name="Korlach J."/>
            <person name="Tsai Y.-C."/>
        </authorList>
    </citation>
    <scope>NUCLEOTIDE SEQUENCE</scope>
    <source>
        <strain evidence="1">KBS708</strain>
        <plasmid evidence="1">1</plasmid>
    </source>
</reference>
<dbReference type="KEGG" id="gba:J421_5575"/>
<dbReference type="KEGG" id="gba:J421_4623"/>
<dbReference type="EMBL" id="CP007129">
    <property type="protein sequence ID" value="AHG92090.1"/>
    <property type="molecule type" value="Genomic_DNA"/>
</dbReference>
<evidence type="ECO:0000313" key="4">
    <source>
        <dbReference type="Proteomes" id="UP000019151"/>
    </source>
</evidence>
<dbReference type="InParanoid" id="W0RNZ9"/>
<reference evidence="1 4" key="2">
    <citation type="journal article" date="2014" name="Genome Announc.">
        <title>Genome Sequence and Methylome of Soil Bacterium Gemmatirosa kalamazoonensis KBS708T, a Member of the Rarely Cultivated Gemmatimonadetes Phylum.</title>
        <authorList>
            <person name="Debruyn J.M."/>
            <person name="Radosevich M."/>
            <person name="Wommack K.E."/>
            <person name="Polson S.W."/>
            <person name="Hauser L.J."/>
            <person name="Fawaz M.N."/>
            <person name="Korlach J."/>
            <person name="Tsai Y.C."/>
        </authorList>
    </citation>
    <scope>NUCLEOTIDE SEQUENCE [LARGE SCALE GENOMIC DNA]</scope>
    <source>
        <strain evidence="1 4">KBS708</strain>
        <plasmid evidence="1">1</plasmid>
        <plasmid evidence="4">Plasmid 1</plasmid>
    </source>
</reference>